<evidence type="ECO:0000313" key="3">
    <source>
        <dbReference type="EMBL" id="ASG20100.1"/>
    </source>
</evidence>
<dbReference type="EMBL" id="CP022110">
    <property type="protein sequence ID" value="ASG20100.1"/>
    <property type="molecule type" value="Genomic_DNA"/>
</dbReference>
<dbReference type="HAMAP" id="MF_00489">
    <property type="entry name" value="UPF0178"/>
    <property type="match status" value="1"/>
</dbReference>
<evidence type="ECO:0000313" key="4">
    <source>
        <dbReference type="Proteomes" id="UP000197153"/>
    </source>
</evidence>
<evidence type="ECO:0000256" key="1">
    <source>
        <dbReference type="ARBA" id="ARBA00008522"/>
    </source>
</evidence>
<dbReference type="NCBIfam" id="NF001095">
    <property type="entry name" value="PRK00124.1"/>
    <property type="match status" value="1"/>
</dbReference>
<proteinExistence type="inferred from homology"/>
<reference evidence="3 4" key="1">
    <citation type="submission" date="2017-06" db="EMBL/GenBank/DDBJ databases">
        <title>Complete genome sequence of Nitrospirillum amazonense strain CBAmC, an endophytic nitrogen-fixing and plant growth-promoting bacterium, isolated from sugarcane.</title>
        <authorList>
            <person name="Schwab S."/>
            <person name="dos Santos Teixeira K.R."/>
            <person name="Simoes Araujo J.L."/>
            <person name="Soares Vidal M."/>
            <person name="Borges de Freitas H.R."/>
            <person name="Rivello Crivelaro A.L."/>
            <person name="Bueno de Camargo Nunes A."/>
            <person name="dos Santos C.M."/>
            <person name="Palmeira da Silva Rosa D."/>
            <person name="da Silva Padilha D."/>
            <person name="da Silva E."/>
            <person name="Araujo Terra L."/>
            <person name="Soares Mendes V."/>
            <person name="Farinelli L."/>
            <person name="Magalhaes Cruz L."/>
            <person name="Baldani J.I."/>
        </authorList>
    </citation>
    <scope>NUCLEOTIDE SEQUENCE [LARGE SCALE GENOMIC DNA]</scope>
    <source>
        <strain evidence="3 4">CBAmC</strain>
    </source>
</reference>
<dbReference type="CDD" id="cd18720">
    <property type="entry name" value="PIN_YqxD-like"/>
    <property type="match status" value="1"/>
</dbReference>
<protein>
    <recommendedName>
        <fullName evidence="2">UPF0178 protein Y958_04105</fullName>
    </recommendedName>
</protein>
<accession>A0A248JNN5</accession>
<dbReference type="PANTHER" id="PTHR35146:SF1">
    <property type="entry name" value="UPF0178 PROTEIN YAII"/>
    <property type="match status" value="1"/>
</dbReference>
<dbReference type="PANTHER" id="PTHR35146">
    <property type="entry name" value="UPF0178 PROTEIN YAII"/>
    <property type="match status" value="1"/>
</dbReference>
<keyword evidence="4" id="KW-1185">Reference proteome</keyword>
<comment type="similarity">
    <text evidence="1 2">Belongs to the UPF0178 family.</text>
</comment>
<evidence type="ECO:0000256" key="2">
    <source>
        <dbReference type="HAMAP-Rule" id="MF_00489"/>
    </source>
</evidence>
<dbReference type="AlphaFoldDB" id="A0A248JNN5"/>
<organism evidence="3 4">
    <name type="scientific">Nitrospirillum viridazoti CBAmc</name>
    <dbReference type="NCBI Taxonomy" id="1441467"/>
    <lineage>
        <taxon>Bacteria</taxon>
        <taxon>Pseudomonadati</taxon>
        <taxon>Pseudomonadota</taxon>
        <taxon>Alphaproteobacteria</taxon>
        <taxon>Rhodospirillales</taxon>
        <taxon>Azospirillaceae</taxon>
        <taxon>Nitrospirillum</taxon>
        <taxon>Nitrospirillum viridazoti</taxon>
    </lineage>
</organism>
<gene>
    <name evidence="3" type="ORF">Y958_04105</name>
</gene>
<sequence>MLEIYVDADACPVKEEVFKVAERYQLKTYLVSNGPLRVPPGGLVQLVVVSDGFDAADDWIATHCGVGDIVITADIPLADRSLKAGSRVIGPTGRPFTPQSIGTAIATRALMSDLRAMGVVQGGNAPMAKRDKSQFLQALDQAVNAVKKMGK</sequence>
<dbReference type="KEGG" id="nao:Y958_04105"/>
<name>A0A248JNN5_9PROT</name>
<dbReference type="InterPro" id="IPR003791">
    <property type="entry name" value="UPF0178"/>
</dbReference>
<dbReference type="Proteomes" id="UP000197153">
    <property type="component" value="Chromosome 1"/>
</dbReference>
<dbReference type="Pfam" id="PF02639">
    <property type="entry name" value="DUF188"/>
    <property type="match status" value="1"/>
</dbReference>